<dbReference type="Pfam" id="PF00806">
    <property type="entry name" value="PUF"/>
    <property type="match status" value="1"/>
</dbReference>
<feature type="repeat" description="Pumilio" evidence="4">
    <location>
        <begin position="646"/>
        <end position="683"/>
    </location>
</feature>
<reference evidence="7" key="1">
    <citation type="submission" date="2015-04" db="UniProtKB">
        <authorList>
            <consortium name="EnsemblPlants"/>
        </authorList>
    </citation>
    <scope>IDENTIFICATION</scope>
</reference>
<dbReference type="CDD" id="cd07920">
    <property type="entry name" value="Pumilio"/>
    <property type="match status" value="1"/>
</dbReference>
<dbReference type="InterPro" id="IPR033712">
    <property type="entry name" value="Pumilio_RNA-bd"/>
</dbReference>
<dbReference type="InterPro" id="IPR033133">
    <property type="entry name" value="PUM-HD"/>
</dbReference>
<feature type="repeat" description="Pumilio" evidence="4">
    <location>
        <begin position="426"/>
        <end position="461"/>
    </location>
</feature>
<dbReference type="InterPro" id="IPR016024">
    <property type="entry name" value="ARM-type_fold"/>
</dbReference>
<dbReference type="InterPro" id="IPR011989">
    <property type="entry name" value="ARM-like"/>
</dbReference>
<evidence type="ECO:0000259" key="6">
    <source>
        <dbReference type="PROSITE" id="PS50303"/>
    </source>
</evidence>
<dbReference type="SUPFAM" id="SSF48371">
    <property type="entry name" value="ARM repeat"/>
    <property type="match status" value="1"/>
</dbReference>
<feature type="domain" description="PUM-HD" evidence="6">
    <location>
        <begin position="367"/>
        <end position="709"/>
    </location>
</feature>
<protein>
    <recommendedName>
        <fullName evidence="6">PUM-HD domain-containing protein</fullName>
    </recommendedName>
</protein>
<feature type="repeat" description="Pumilio" evidence="4">
    <location>
        <begin position="609"/>
        <end position="645"/>
    </location>
</feature>
<dbReference type="FunFam" id="1.25.10.10:FF:000237">
    <property type="entry name" value="Pumilio homolog 9"/>
    <property type="match status" value="1"/>
</dbReference>
<dbReference type="SMART" id="SM00025">
    <property type="entry name" value="Pumilio"/>
    <property type="match status" value="8"/>
</dbReference>
<organism evidence="7">
    <name type="scientific">Oryza glumipatula</name>
    <dbReference type="NCBI Taxonomy" id="40148"/>
    <lineage>
        <taxon>Eukaryota</taxon>
        <taxon>Viridiplantae</taxon>
        <taxon>Streptophyta</taxon>
        <taxon>Embryophyta</taxon>
        <taxon>Tracheophyta</taxon>
        <taxon>Spermatophyta</taxon>
        <taxon>Magnoliopsida</taxon>
        <taxon>Liliopsida</taxon>
        <taxon>Poales</taxon>
        <taxon>Poaceae</taxon>
        <taxon>BOP clade</taxon>
        <taxon>Oryzoideae</taxon>
        <taxon>Oryzeae</taxon>
        <taxon>Oryzinae</taxon>
        <taxon>Oryza</taxon>
    </lineage>
</organism>
<dbReference type="HOGENOM" id="CLU_026199_0_0_1"/>
<evidence type="ECO:0000256" key="4">
    <source>
        <dbReference type="PROSITE-ProRule" id="PRU00317"/>
    </source>
</evidence>
<keyword evidence="2" id="KW-0810">Translation regulation</keyword>
<evidence type="ECO:0000256" key="2">
    <source>
        <dbReference type="ARBA" id="ARBA00022845"/>
    </source>
</evidence>
<feature type="repeat" description="Pumilio" evidence="4">
    <location>
        <begin position="538"/>
        <end position="574"/>
    </location>
</feature>
<comment type="function">
    <text evidence="3">Sequence-specific RNA-binding protein that regulates translation and mRNA stability by binding the 3'-UTR of target mRNAs.</text>
</comment>
<keyword evidence="1" id="KW-0677">Repeat</keyword>
<accession>A0A0D9Z399</accession>
<feature type="region of interest" description="Disordered" evidence="5">
    <location>
        <begin position="80"/>
        <end position="143"/>
    </location>
</feature>
<sequence length="716" mass="77660">MICAKVVAAAAEEEREMELLLSEIPQVTAPHGQRGGRGGGGGGGGGAAQCYGLHGPARYHAHAGAPARYGGDPCFPLVLNRRDDGGGQQGGARGAIHVPLSGGFASSPASSTSAGSAPSPGSDRFVGRSPSPMVQATTDEDTERLASQLDGLLVGDAPAADALAAALMPPQGSPASAAKNVYLPDVSAVHGAYNNGYNFGAPGYSLHHEPGVLADQAMASGYVAPSQCFPVDVGLDGYGGFPPSLGTSVGSFMYTRTRNSSGIGWEQGLVHPDHARPVLLPGQSGAEHNWGYAGTGQISLDSRGRSLPKSPYEYSVAAARDIGYMKGGFNQMEPFCDGRKNVPFLNRAKERRFQQHVNNRSVELESPGMLMYENIVELESPRMLRYENMVGTKGYIYFMAKDQNGCRFLQQKFEEGKDQADLIFEGIIDHIPELMANSFANYLVQKLLDVCDEEQRLRIIAVLTEDPEKLLRVSLNSHGTRSIQKLIETVKTRKQIMLIISALQPGFIHLVNDPNGNHVIQKCLKNFDAEENKFIFEAAATHCVEMAINRHGCCVLQSCISNAYGEYQIKLIMQICADGLYLAQDQFGNYVIQYVLDLKIPFANAQLASLFQGNYVYLSKQKVGSNVVEKCLKVFPDDDKAAIIWELISASHFEQLLQDPYANYVIHTALVQTRGHLRSALVNAILPHEEAIRTNPCCKRISKVLSRRYLPGGSRP</sequence>
<dbReference type="AlphaFoldDB" id="A0A0D9Z399"/>
<keyword evidence="8" id="KW-1185">Reference proteome</keyword>
<dbReference type="InterPro" id="IPR001313">
    <property type="entry name" value="Pumilio_RNA-bd_rpt"/>
</dbReference>
<evidence type="ECO:0000256" key="1">
    <source>
        <dbReference type="ARBA" id="ARBA00022737"/>
    </source>
</evidence>
<dbReference type="EnsemblPlants" id="OGLUM03G06730.1">
    <property type="protein sequence ID" value="OGLUM03G06730.1"/>
    <property type="gene ID" value="OGLUM03G06730"/>
</dbReference>
<dbReference type="PROSITE" id="PS50302">
    <property type="entry name" value="PUM"/>
    <property type="match status" value="6"/>
</dbReference>
<evidence type="ECO:0000313" key="8">
    <source>
        <dbReference type="Proteomes" id="UP000026961"/>
    </source>
</evidence>
<dbReference type="GO" id="GO:0003729">
    <property type="term" value="F:mRNA binding"/>
    <property type="evidence" value="ECO:0007669"/>
    <property type="project" value="TreeGrafter"/>
</dbReference>
<evidence type="ECO:0000313" key="7">
    <source>
        <dbReference type="EnsemblPlants" id="OGLUM03G06730.1"/>
    </source>
</evidence>
<dbReference type="PANTHER" id="PTHR12537:SF163">
    <property type="entry name" value="OS03G0191700 PROTEIN"/>
    <property type="match status" value="1"/>
</dbReference>
<dbReference type="Proteomes" id="UP000026961">
    <property type="component" value="Chromosome 3"/>
</dbReference>
<evidence type="ECO:0000256" key="3">
    <source>
        <dbReference type="ARBA" id="ARBA00058490"/>
    </source>
</evidence>
<dbReference type="eggNOG" id="KOG2049">
    <property type="taxonomic scope" value="Eukaryota"/>
</dbReference>
<dbReference type="Gramene" id="OGLUM03G06730.1">
    <property type="protein sequence ID" value="OGLUM03G06730.1"/>
    <property type="gene ID" value="OGLUM03G06730"/>
</dbReference>
<dbReference type="PROSITE" id="PS50303">
    <property type="entry name" value="PUM_HD"/>
    <property type="match status" value="1"/>
</dbReference>
<dbReference type="GO" id="GO:0006417">
    <property type="term" value="P:regulation of translation"/>
    <property type="evidence" value="ECO:0007669"/>
    <property type="project" value="UniProtKB-KW"/>
</dbReference>
<name>A0A0D9Z399_9ORYZ</name>
<dbReference type="Pfam" id="PF22493">
    <property type="entry name" value="PUF_NOP9"/>
    <property type="match status" value="1"/>
</dbReference>
<dbReference type="Gene3D" id="1.25.10.10">
    <property type="entry name" value="Leucine-rich Repeat Variant"/>
    <property type="match status" value="1"/>
</dbReference>
<dbReference type="GO" id="GO:0005737">
    <property type="term" value="C:cytoplasm"/>
    <property type="evidence" value="ECO:0007669"/>
    <property type="project" value="TreeGrafter"/>
</dbReference>
<proteinExistence type="predicted"/>
<dbReference type="STRING" id="40148.A0A0D9Z399"/>
<feature type="repeat" description="Pumilio" evidence="4">
    <location>
        <begin position="462"/>
        <end position="501"/>
    </location>
</feature>
<reference evidence="7" key="2">
    <citation type="submission" date="2018-05" db="EMBL/GenBank/DDBJ databases">
        <title>OgluRS3 (Oryza glumaepatula Reference Sequence Version 3).</title>
        <authorList>
            <person name="Zhang J."/>
            <person name="Kudrna D."/>
            <person name="Lee S."/>
            <person name="Talag J."/>
            <person name="Welchert J."/>
            <person name="Wing R.A."/>
        </authorList>
    </citation>
    <scope>NUCLEOTIDE SEQUENCE [LARGE SCALE GENOMIC DNA]</scope>
</reference>
<dbReference type="PANTHER" id="PTHR12537">
    <property type="entry name" value="RNA BINDING PROTEIN PUMILIO-RELATED"/>
    <property type="match status" value="1"/>
</dbReference>
<feature type="compositionally biased region" description="Low complexity" evidence="5">
    <location>
        <begin position="99"/>
        <end position="122"/>
    </location>
</feature>
<feature type="repeat" description="Pumilio" evidence="4">
    <location>
        <begin position="502"/>
        <end position="537"/>
    </location>
</feature>
<evidence type="ECO:0000256" key="5">
    <source>
        <dbReference type="SAM" id="MobiDB-lite"/>
    </source>
</evidence>